<feature type="site" description="Cleavage; by autolysis" evidence="3">
    <location>
        <begin position="151"/>
        <end position="152"/>
    </location>
</feature>
<dbReference type="CDD" id="cd04513">
    <property type="entry name" value="Glycosylasparaginase"/>
    <property type="match status" value="1"/>
</dbReference>
<name>A0AB73SY99_9FIRM</name>
<keyword evidence="5" id="KW-1185">Reference proteome</keyword>
<dbReference type="RefSeq" id="WP_257497799.1">
    <property type="nucleotide sequence ID" value="NZ_JANKBI010000020.1"/>
</dbReference>
<sequence>MRWNMIATWKMSIDGVREGMELLRKDGDICKAVIEAVKNVEDNEAYSSVGYGGLPNEDGAVELDAAFMDGETLDAGGVMAVRNIKNPVEVAHRLSKYRRNCFLAGEGAVEFARSNGFTICEMLASSAKIKYENTILRGKGQNPLEAYKEHDTVCIIGRDDMGRMACGVSTSGLFLKHPGRVGDSPVIGSGFYVDSLSGGAAATGVGEDIMKGCLSYEIVGRMRRGQDVQSACQEALDDHIRQLESRNHKAGSMSVIAMDKNGNIGAATNLKIFPFTAGSSSGKCEVLAAVNTRGNRRIMRADDVRWEEYGGD</sequence>
<dbReference type="PANTHER" id="PTHR10188">
    <property type="entry name" value="L-ASPARAGINASE"/>
    <property type="match status" value="1"/>
</dbReference>
<accession>A0AB73SY99</accession>
<evidence type="ECO:0000313" key="4">
    <source>
        <dbReference type="EMBL" id="PWJ72315.1"/>
    </source>
</evidence>
<dbReference type="InterPro" id="IPR029055">
    <property type="entry name" value="Ntn_hydrolases_N"/>
</dbReference>
<dbReference type="Pfam" id="PF01112">
    <property type="entry name" value="Asparaginase_2"/>
    <property type="match status" value="1"/>
</dbReference>
<evidence type="ECO:0000256" key="3">
    <source>
        <dbReference type="PIRSR" id="PIRSR600246-3"/>
    </source>
</evidence>
<dbReference type="PANTHER" id="PTHR10188:SF6">
    <property type="entry name" value="N(4)-(BETA-N-ACETYLGLUCOSAMINYL)-L-ASPARAGINASE"/>
    <property type="match status" value="1"/>
</dbReference>
<protein>
    <submittedName>
        <fullName evidence="4">Glycosylasparaginase</fullName>
    </submittedName>
</protein>
<dbReference type="GO" id="GO:0005737">
    <property type="term" value="C:cytoplasm"/>
    <property type="evidence" value="ECO:0007669"/>
    <property type="project" value="TreeGrafter"/>
</dbReference>
<feature type="binding site" evidence="2">
    <location>
        <begin position="203"/>
        <end position="206"/>
    </location>
    <ligand>
        <name>substrate</name>
    </ligand>
</feature>
<dbReference type="Gene3D" id="3.60.20.30">
    <property type="entry name" value="(Glycosyl)asparaginase"/>
    <property type="match status" value="1"/>
</dbReference>
<gene>
    <name evidence="4" type="ORF">C7383_11919</name>
</gene>
<comment type="caution">
    <text evidence="4">The sequence shown here is derived from an EMBL/GenBank/DDBJ whole genome shotgun (WGS) entry which is preliminary data.</text>
</comment>
<feature type="binding site" evidence="2">
    <location>
        <begin position="180"/>
        <end position="183"/>
    </location>
    <ligand>
        <name>substrate</name>
    </ligand>
</feature>
<dbReference type="Proteomes" id="UP000245412">
    <property type="component" value="Unassembled WGS sequence"/>
</dbReference>
<dbReference type="GO" id="GO:0016811">
    <property type="term" value="F:hydrolase activity, acting on carbon-nitrogen (but not peptide) bonds, in linear amides"/>
    <property type="evidence" value="ECO:0007669"/>
    <property type="project" value="UniProtKB-ARBA"/>
</dbReference>
<evidence type="ECO:0000313" key="5">
    <source>
        <dbReference type="Proteomes" id="UP000245412"/>
    </source>
</evidence>
<evidence type="ECO:0000256" key="1">
    <source>
        <dbReference type="PIRSR" id="PIRSR600246-1"/>
    </source>
</evidence>
<dbReference type="AlphaFoldDB" id="A0AB73SY99"/>
<organism evidence="4 5">
    <name type="scientific">Murimonas intestini</name>
    <dbReference type="NCBI Taxonomy" id="1337051"/>
    <lineage>
        <taxon>Bacteria</taxon>
        <taxon>Bacillati</taxon>
        <taxon>Bacillota</taxon>
        <taxon>Clostridia</taxon>
        <taxon>Lachnospirales</taxon>
        <taxon>Lachnospiraceae</taxon>
        <taxon>Murimonas</taxon>
    </lineage>
</organism>
<reference evidence="4 5" key="1">
    <citation type="submission" date="2018-05" db="EMBL/GenBank/DDBJ databases">
        <authorList>
            <person name="Goeker M."/>
            <person name="Huntemann M."/>
            <person name="Clum A."/>
            <person name="Pillay M."/>
            <person name="Palaniappan K."/>
            <person name="Varghese N."/>
            <person name="Mikhailova N."/>
            <person name="Stamatis D."/>
            <person name="Reddy T."/>
            <person name="Daum C."/>
            <person name="Shapiro N."/>
            <person name="Ivanova N."/>
            <person name="Kyrpides N."/>
            <person name="Woyke T."/>
        </authorList>
    </citation>
    <scope>NUCLEOTIDE SEQUENCE [LARGE SCALE GENOMIC DNA]</scope>
    <source>
        <strain evidence="4 5">DSM 26524</strain>
    </source>
</reference>
<dbReference type="SUPFAM" id="SSF56235">
    <property type="entry name" value="N-terminal nucleophile aminohydrolases (Ntn hydrolases)"/>
    <property type="match status" value="1"/>
</dbReference>
<proteinExistence type="predicted"/>
<dbReference type="EMBL" id="QGGY01000019">
    <property type="protein sequence ID" value="PWJ72315.1"/>
    <property type="molecule type" value="Genomic_DNA"/>
</dbReference>
<evidence type="ECO:0000256" key="2">
    <source>
        <dbReference type="PIRSR" id="PIRSR600246-2"/>
    </source>
</evidence>
<feature type="active site" description="Nucleophile" evidence="1">
    <location>
        <position position="152"/>
    </location>
</feature>
<dbReference type="InterPro" id="IPR000246">
    <property type="entry name" value="Peptidase_T2"/>
</dbReference>